<evidence type="ECO:0000313" key="5">
    <source>
        <dbReference type="EMBL" id="KRM77131.1"/>
    </source>
</evidence>
<sequence length="141" mass="15961">MTEINFTDSLYFASVRFTKILTKRCTQQFKRAALSPACAFILMSLNGDDTTTPTQLADILSVDQSTITRSLNQLEQRTLIKRENAGRHVVVSLTIDGRQLQPTLARLWTDLNRSYQTMFTVNDESQLCALLKSSLTRALKE</sequence>
<accession>A0A0R2BMB1</accession>
<feature type="domain" description="HTH marR-type" evidence="4">
    <location>
        <begin position="7"/>
        <end position="136"/>
    </location>
</feature>
<dbReference type="STRING" id="33960.TY91_14110"/>
<dbReference type="SMART" id="SM00418">
    <property type="entry name" value="HTH_ARSR"/>
    <property type="match status" value="1"/>
</dbReference>
<evidence type="ECO:0000256" key="3">
    <source>
        <dbReference type="ARBA" id="ARBA00023163"/>
    </source>
</evidence>
<organism evidence="5 6">
    <name type="scientific">Secundilactobacillus collinoides DSM 20515 = JCM 1123</name>
    <dbReference type="NCBI Taxonomy" id="1423733"/>
    <lineage>
        <taxon>Bacteria</taxon>
        <taxon>Bacillati</taxon>
        <taxon>Bacillota</taxon>
        <taxon>Bacilli</taxon>
        <taxon>Lactobacillales</taxon>
        <taxon>Lactobacillaceae</taxon>
        <taxon>Secundilactobacillus</taxon>
    </lineage>
</organism>
<name>A0A0R2BMB1_SECCO</name>
<dbReference type="PROSITE" id="PS50995">
    <property type="entry name" value="HTH_MARR_2"/>
    <property type="match status" value="1"/>
</dbReference>
<evidence type="ECO:0000259" key="4">
    <source>
        <dbReference type="PROSITE" id="PS50995"/>
    </source>
</evidence>
<dbReference type="GO" id="GO:0003677">
    <property type="term" value="F:DNA binding"/>
    <property type="evidence" value="ECO:0007669"/>
    <property type="project" value="UniProtKB-KW"/>
</dbReference>
<keyword evidence="3" id="KW-0804">Transcription</keyword>
<evidence type="ECO:0000256" key="2">
    <source>
        <dbReference type="ARBA" id="ARBA00023125"/>
    </source>
</evidence>
<dbReference type="PRINTS" id="PR00598">
    <property type="entry name" value="HTHMARR"/>
</dbReference>
<keyword evidence="2" id="KW-0238">DNA-binding</keyword>
<proteinExistence type="predicted"/>
<dbReference type="InterPro" id="IPR001845">
    <property type="entry name" value="HTH_ArsR_DNA-bd_dom"/>
</dbReference>
<dbReference type="InterPro" id="IPR036390">
    <property type="entry name" value="WH_DNA-bd_sf"/>
</dbReference>
<gene>
    <name evidence="5" type="ORF">FC82_GL000369</name>
</gene>
<dbReference type="SUPFAM" id="SSF46785">
    <property type="entry name" value="Winged helix' DNA-binding domain"/>
    <property type="match status" value="1"/>
</dbReference>
<dbReference type="CDD" id="cd00090">
    <property type="entry name" value="HTH_ARSR"/>
    <property type="match status" value="1"/>
</dbReference>
<reference evidence="5 6" key="1">
    <citation type="journal article" date="2015" name="Genome Announc.">
        <title>Expanding the biotechnology potential of lactobacilli through comparative genomics of 213 strains and associated genera.</title>
        <authorList>
            <person name="Sun Z."/>
            <person name="Harris H.M."/>
            <person name="McCann A."/>
            <person name="Guo C."/>
            <person name="Argimon S."/>
            <person name="Zhang W."/>
            <person name="Yang X."/>
            <person name="Jeffery I.B."/>
            <person name="Cooney J.C."/>
            <person name="Kagawa T.F."/>
            <person name="Liu W."/>
            <person name="Song Y."/>
            <person name="Salvetti E."/>
            <person name="Wrobel A."/>
            <person name="Rasinkangas P."/>
            <person name="Parkhill J."/>
            <person name="Rea M.C."/>
            <person name="O'Sullivan O."/>
            <person name="Ritari J."/>
            <person name="Douillard F.P."/>
            <person name="Paul Ross R."/>
            <person name="Yang R."/>
            <person name="Briner A.E."/>
            <person name="Felis G.E."/>
            <person name="de Vos W.M."/>
            <person name="Barrangou R."/>
            <person name="Klaenhammer T.R."/>
            <person name="Caufield P.W."/>
            <person name="Cui Y."/>
            <person name="Zhang H."/>
            <person name="O'Toole P.W."/>
        </authorList>
    </citation>
    <scope>NUCLEOTIDE SEQUENCE [LARGE SCALE GENOMIC DNA]</scope>
    <source>
        <strain evidence="5 6">DSM 20515</strain>
    </source>
</reference>
<comment type="caution">
    <text evidence="5">The sequence shown here is derived from an EMBL/GenBank/DDBJ whole genome shotgun (WGS) entry which is preliminary data.</text>
</comment>
<dbReference type="InterPro" id="IPR036388">
    <property type="entry name" value="WH-like_DNA-bd_sf"/>
</dbReference>
<dbReference type="RefSeq" id="WP_054761357.1">
    <property type="nucleotide sequence ID" value="NZ_AYYR01000013.1"/>
</dbReference>
<dbReference type="PATRIC" id="fig|1423733.4.peg.390"/>
<dbReference type="PANTHER" id="PTHR42756:SF1">
    <property type="entry name" value="TRANSCRIPTIONAL REPRESSOR OF EMRAB OPERON"/>
    <property type="match status" value="1"/>
</dbReference>
<dbReference type="GO" id="GO:0003700">
    <property type="term" value="F:DNA-binding transcription factor activity"/>
    <property type="evidence" value="ECO:0007669"/>
    <property type="project" value="InterPro"/>
</dbReference>
<evidence type="ECO:0000256" key="1">
    <source>
        <dbReference type="ARBA" id="ARBA00023015"/>
    </source>
</evidence>
<dbReference type="AlphaFoldDB" id="A0A0R2BMB1"/>
<dbReference type="InterPro" id="IPR011991">
    <property type="entry name" value="ArsR-like_HTH"/>
</dbReference>
<dbReference type="EMBL" id="AYYR01000013">
    <property type="protein sequence ID" value="KRM77131.1"/>
    <property type="molecule type" value="Genomic_DNA"/>
</dbReference>
<dbReference type="InterPro" id="IPR000835">
    <property type="entry name" value="HTH_MarR-typ"/>
</dbReference>
<dbReference type="Proteomes" id="UP000051845">
    <property type="component" value="Unassembled WGS sequence"/>
</dbReference>
<dbReference type="Gene3D" id="1.10.10.10">
    <property type="entry name" value="Winged helix-like DNA-binding domain superfamily/Winged helix DNA-binding domain"/>
    <property type="match status" value="1"/>
</dbReference>
<dbReference type="SMART" id="SM00347">
    <property type="entry name" value="HTH_MARR"/>
    <property type="match status" value="1"/>
</dbReference>
<dbReference type="Pfam" id="PF01047">
    <property type="entry name" value="MarR"/>
    <property type="match status" value="1"/>
</dbReference>
<protein>
    <recommendedName>
        <fullName evidence="4">HTH marR-type domain-containing protein</fullName>
    </recommendedName>
</protein>
<evidence type="ECO:0000313" key="6">
    <source>
        <dbReference type="Proteomes" id="UP000051845"/>
    </source>
</evidence>
<keyword evidence="1" id="KW-0805">Transcription regulation</keyword>
<dbReference type="PANTHER" id="PTHR42756">
    <property type="entry name" value="TRANSCRIPTIONAL REGULATOR, MARR"/>
    <property type="match status" value="1"/>
</dbReference>